<evidence type="ECO:0000256" key="2">
    <source>
        <dbReference type="SAM" id="MobiDB-lite"/>
    </source>
</evidence>
<dbReference type="Proteomes" id="UP000054266">
    <property type="component" value="Unassembled WGS sequence"/>
</dbReference>
<dbReference type="Gene3D" id="3.40.50.300">
    <property type="entry name" value="P-loop containing nucleotide triphosphate hydrolases"/>
    <property type="match status" value="1"/>
</dbReference>
<dbReference type="PROSITE" id="PS51719">
    <property type="entry name" value="G_SEPTIN"/>
    <property type="match status" value="1"/>
</dbReference>
<keyword evidence="3" id="KW-0472">Membrane</keyword>
<evidence type="ECO:0000313" key="6">
    <source>
        <dbReference type="Proteomes" id="UP000054266"/>
    </source>
</evidence>
<dbReference type="SUPFAM" id="SSF52540">
    <property type="entry name" value="P-loop containing nucleoside triphosphate hydrolases"/>
    <property type="match status" value="1"/>
</dbReference>
<evidence type="ECO:0000256" key="1">
    <source>
        <dbReference type="RuleBase" id="RU004560"/>
    </source>
</evidence>
<keyword evidence="3" id="KW-1133">Transmembrane helix</keyword>
<feature type="compositionally biased region" description="Low complexity" evidence="2">
    <location>
        <begin position="567"/>
        <end position="580"/>
    </location>
</feature>
<feature type="compositionally biased region" description="Low complexity" evidence="2">
    <location>
        <begin position="154"/>
        <end position="176"/>
    </location>
</feature>
<dbReference type="InterPro" id="IPR027417">
    <property type="entry name" value="P-loop_NTPase"/>
</dbReference>
<proteinExistence type="inferred from homology"/>
<keyword evidence="1" id="KW-0547">Nucleotide-binding</keyword>
<evidence type="ECO:0000256" key="3">
    <source>
        <dbReference type="SAM" id="Phobius"/>
    </source>
</evidence>
<dbReference type="STRING" id="5601.A0A0D2CK01"/>
<dbReference type="InterPro" id="IPR030379">
    <property type="entry name" value="G_SEPTIN_dom"/>
</dbReference>
<dbReference type="GO" id="GO:0005525">
    <property type="term" value="F:GTP binding"/>
    <property type="evidence" value="ECO:0007669"/>
    <property type="project" value="UniProtKB-KW"/>
</dbReference>
<comment type="similarity">
    <text evidence="1">Belongs to the TRAFAC class TrmE-Era-EngA-EngB-Septin-like GTPase superfamily. Septin GTPase family.</text>
</comment>
<reference evidence="5 6" key="1">
    <citation type="submission" date="2015-01" db="EMBL/GenBank/DDBJ databases">
        <title>The Genome Sequence of Capronia semiimmersa CBS27337.</title>
        <authorList>
            <consortium name="The Broad Institute Genomics Platform"/>
            <person name="Cuomo C."/>
            <person name="de Hoog S."/>
            <person name="Gorbushina A."/>
            <person name="Stielow B."/>
            <person name="Teixiera M."/>
            <person name="Abouelleil A."/>
            <person name="Chapman S.B."/>
            <person name="Priest M."/>
            <person name="Young S.K."/>
            <person name="Wortman J."/>
            <person name="Nusbaum C."/>
            <person name="Birren B."/>
        </authorList>
    </citation>
    <scope>NUCLEOTIDE SEQUENCE [LARGE SCALE GENOMIC DNA]</scope>
    <source>
        <strain evidence="5 6">CBS 27337</strain>
    </source>
</reference>
<dbReference type="Pfam" id="PF00735">
    <property type="entry name" value="Septin"/>
    <property type="match status" value="1"/>
</dbReference>
<accession>A0A0D2CK01</accession>
<keyword evidence="1" id="KW-0342">GTP-binding</keyword>
<organism evidence="5 6">
    <name type="scientific">Phialophora macrospora</name>
    <dbReference type="NCBI Taxonomy" id="1851006"/>
    <lineage>
        <taxon>Eukaryota</taxon>
        <taxon>Fungi</taxon>
        <taxon>Dikarya</taxon>
        <taxon>Ascomycota</taxon>
        <taxon>Pezizomycotina</taxon>
        <taxon>Eurotiomycetes</taxon>
        <taxon>Chaetothyriomycetidae</taxon>
        <taxon>Chaetothyriales</taxon>
        <taxon>Herpotrichiellaceae</taxon>
        <taxon>Phialophora</taxon>
    </lineage>
</organism>
<dbReference type="AlphaFoldDB" id="A0A0D2CK01"/>
<dbReference type="EMBL" id="KN846960">
    <property type="protein sequence ID" value="KIW65581.1"/>
    <property type="molecule type" value="Genomic_DNA"/>
</dbReference>
<feature type="domain" description="Septin-type G" evidence="4">
    <location>
        <begin position="248"/>
        <end position="541"/>
    </location>
</feature>
<evidence type="ECO:0000259" key="4">
    <source>
        <dbReference type="PROSITE" id="PS51719"/>
    </source>
</evidence>
<keyword evidence="3" id="KW-0812">Transmembrane</keyword>
<feature type="compositionally biased region" description="Polar residues" evidence="2">
    <location>
        <begin position="115"/>
        <end position="135"/>
    </location>
</feature>
<feature type="compositionally biased region" description="Polar residues" evidence="2">
    <location>
        <begin position="63"/>
        <end position="76"/>
    </location>
</feature>
<gene>
    <name evidence="5" type="ORF">PV04_07827</name>
</gene>
<keyword evidence="6" id="KW-1185">Reference proteome</keyword>
<feature type="region of interest" description="Disordered" evidence="2">
    <location>
        <begin position="1"/>
        <end position="241"/>
    </location>
</feature>
<feature type="region of interest" description="Disordered" evidence="2">
    <location>
        <begin position="561"/>
        <end position="580"/>
    </location>
</feature>
<name>A0A0D2CK01_9EURO</name>
<sequence>MRPGIGLDSNAAEPLRPRKPSNADASPLPGDRDRCNNNSATTFFLSRDPDGAVGPQQAERASATMSYNSPLSSLQDTMHEADRAVKHTTPRSARSGSRRRSTIKPGTAERFIRRGSSNASANAGTCATQPPQSTLSDKERTGAITPSPLPSRDASPPSSPKSLASAQSLSKSSSASDNGLLTSADDTDSQAILSSGEEDENDGGPERNTASQRLRSPSGEGVQDSHPELIMPSIKMPSRRPFTQRGKRLGRFKIMVAGRKGIGKTCLIKSIVQLCEDIVHVDPIVSPTGSSHPSTKGRDPINEVYASTKPYPEWWSTMEESRILRRRKSMGDSVLERNICFVDTADSAKLERVIQYAESQLVNAISSVDQLGSEFSGLLSGRGASQVDVVFYLMSKDSLQDDIHRIRQLSDLCNVIPLIAKSDLLSPQEQEQLKQSFDPSLSSLPRLPSSLTFSEAVTATPAEPHRTLATAIAPYTVTSTNGPDLDTMDASLLMSPEYIQPLLPSELSLLVEQIFEPDTIAYLRHTAARKLVAWHASHPRLISAPRSPSLAASQTQSYNPSVRNSILTSPLQTPLSPSQSGVLIPGGSEFSLNTSNSWALAKVADHAHREERLAQVRLSKWASELQLSLQRERERYERLARGERALWLVEKMGEEVRDGKIVPVNNAQTLVRKNGKGNIIYGDGEAVPSYQMHDPLGLLRWQDSMRTRGWIALQIVGSFGVMGGLAFWLVKHSGMTGSANDWWTQVWEYFGWHE</sequence>
<protein>
    <recommendedName>
        <fullName evidence="4">Septin-type G domain-containing protein</fullName>
    </recommendedName>
</protein>
<evidence type="ECO:0000313" key="5">
    <source>
        <dbReference type="EMBL" id="KIW65581.1"/>
    </source>
</evidence>
<dbReference type="HOGENOM" id="CLU_018628_0_1_1"/>
<dbReference type="PANTHER" id="PTHR18884">
    <property type="entry name" value="SEPTIN"/>
    <property type="match status" value="1"/>
</dbReference>
<feature type="transmembrane region" description="Helical" evidence="3">
    <location>
        <begin position="710"/>
        <end position="730"/>
    </location>
</feature>